<dbReference type="PANTHER" id="PTHR36154:SF1">
    <property type="entry name" value="DNA-BINDING TRANSCRIPTIONAL ACTIVATOR ALPA"/>
    <property type="match status" value="1"/>
</dbReference>
<dbReference type="AlphaFoldDB" id="A0A431TI12"/>
<name>A0A431TI12_9BURK</name>
<dbReference type="EMBL" id="RXOE01000007">
    <property type="protein sequence ID" value="RTQ32268.1"/>
    <property type="molecule type" value="Genomic_DNA"/>
</dbReference>
<evidence type="ECO:0000313" key="2">
    <source>
        <dbReference type="Proteomes" id="UP000267418"/>
    </source>
</evidence>
<dbReference type="InterPro" id="IPR010260">
    <property type="entry name" value="AlpA"/>
</dbReference>
<dbReference type="Pfam" id="PF05930">
    <property type="entry name" value="Phage_AlpA"/>
    <property type="match status" value="1"/>
</dbReference>
<evidence type="ECO:0000313" key="1">
    <source>
        <dbReference type="EMBL" id="RTQ32268.1"/>
    </source>
</evidence>
<protein>
    <submittedName>
        <fullName evidence="1">AlpA family phage regulatory protein</fullName>
    </submittedName>
</protein>
<dbReference type="Proteomes" id="UP000267418">
    <property type="component" value="Unassembled WGS sequence"/>
</dbReference>
<keyword evidence="2" id="KW-1185">Reference proteome</keyword>
<sequence length="96" mass="10749">MFNSESVHMQAPPVLKATPGDRFLRIQEVERRVCLKKSAIYSRMSAGKFPRSVSLGRRCTVWLKSSIDAWIVEQVDSANGVNARSPKLNETQASEV</sequence>
<gene>
    <name evidence="1" type="ORF">EJP69_23675</name>
</gene>
<dbReference type="OrthoDB" id="5398721at2"/>
<comment type="caution">
    <text evidence="1">The sequence shown here is derived from an EMBL/GenBank/DDBJ whole genome shotgun (WGS) entry which is preliminary data.</text>
</comment>
<dbReference type="InterPro" id="IPR052931">
    <property type="entry name" value="Prophage_regulatory_activator"/>
</dbReference>
<reference evidence="1 2" key="1">
    <citation type="submission" date="2018-12" db="EMBL/GenBank/DDBJ databases">
        <title>The genome of Variovorax gossypii DSM 100435.</title>
        <authorList>
            <person name="Gao J."/>
            <person name="Sun J."/>
        </authorList>
    </citation>
    <scope>NUCLEOTIDE SEQUENCE [LARGE SCALE GENOMIC DNA]</scope>
    <source>
        <strain evidence="1 2">DSM 100435</strain>
    </source>
</reference>
<organism evidence="1 2">
    <name type="scientific">Variovorax gossypii</name>
    <dbReference type="NCBI Taxonomy" id="1679495"/>
    <lineage>
        <taxon>Bacteria</taxon>
        <taxon>Pseudomonadati</taxon>
        <taxon>Pseudomonadota</taxon>
        <taxon>Betaproteobacteria</taxon>
        <taxon>Burkholderiales</taxon>
        <taxon>Comamonadaceae</taxon>
        <taxon>Variovorax</taxon>
    </lineage>
</organism>
<accession>A0A431TI12</accession>
<dbReference type="Gene3D" id="1.10.238.160">
    <property type="match status" value="1"/>
</dbReference>
<dbReference type="PANTHER" id="PTHR36154">
    <property type="entry name" value="DNA-BINDING TRANSCRIPTIONAL ACTIVATOR ALPA"/>
    <property type="match status" value="1"/>
</dbReference>
<proteinExistence type="predicted"/>
<dbReference type="RefSeq" id="WP_126472708.1">
    <property type="nucleotide sequence ID" value="NZ_RXOE01000007.1"/>
</dbReference>